<evidence type="ECO:0000313" key="4">
    <source>
        <dbReference type="Proteomes" id="UP000231702"/>
    </source>
</evidence>
<reference evidence="1 4" key="2">
    <citation type="journal article" date="2018" name="Int. J. Syst. Evol. Microbiol.">
        <title>Pseudooceanicola lipolyticus sp. nov., a marine alphaproteobacterium, reclassification of Oceanicola flagellatus as Pseudooceanicola flagellatus comb. nov. and emended description of the genus Pseudooceanicola.</title>
        <authorList>
            <person name="Huang M.-M."/>
            <person name="Guo L.-L."/>
            <person name="Wu Y.-H."/>
            <person name="Lai Q.-L."/>
            <person name="Shao Z.-Z."/>
            <person name="Wang C.-S."/>
            <person name="Wu M."/>
            <person name="Xu X.-W."/>
        </authorList>
    </citation>
    <scope>NUCLEOTIDE SEQUENCE [LARGE SCALE GENOMIC DNA]</scope>
    <source>
        <strain evidence="1 4">Ar-45</strain>
    </source>
</reference>
<evidence type="ECO:0000313" key="2">
    <source>
        <dbReference type="EMBL" id="SNY38334.1"/>
    </source>
</evidence>
<dbReference type="Gene3D" id="3.40.50.300">
    <property type="entry name" value="P-loop containing nucleotide triphosphate hydrolases"/>
    <property type="match status" value="1"/>
</dbReference>
<sequence length="468" mass="52556">MTRFHSFILLAEMRTGSNLLEANLNALEGVSCLGEVFNPAFIAYPNAEDCLGFDKAARDADPLALLQAIRQAPGLNGFRFFHDHDQRVLDLLLTDPGCAKIVLTRNPAESYVSWKIAQATGQWKLTDVRRRKETRASFDAAEFEAHLEALQGFQMRVMRSLQVTGQTAFYVDYDDLQSLEVMNGLAAFLGVEARLEGLEQKLKVQNPEPLSEKVENFAEMAESLARLDRFNLSRTPNFEPRRGPQVPSFAACRDVPLLYMPVKGGPERQVLQWLAALEGGKPRDLQRKLSQKELRQWLRARPGHRSFTVLPHPVRRAHRVFCDKILGGGFAEIRKVLRQRYKLPIPGTPGGAYSQEQHREAFLGFLGFLKANLAQQTGLRIDPHWASQAAVLEGFSQFVTPDLVLREDEMEADLAHLAARVGRAAPQLAEGPKDSPFELAEIYDEEIEAAAADAYARDYLLFGFGPWR</sequence>
<accession>A0A285HRM6</accession>
<keyword evidence="4" id="KW-1185">Reference proteome</keyword>
<dbReference type="EMBL" id="OBEA01000001">
    <property type="protein sequence ID" value="SNY38334.1"/>
    <property type="molecule type" value="Genomic_DNA"/>
</dbReference>
<evidence type="ECO:0000313" key="3">
    <source>
        <dbReference type="Proteomes" id="UP000231655"/>
    </source>
</evidence>
<evidence type="ECO:0000313" key="1">
    <source>
        <dbReference type="EMBL" id="PJE27626.1"/>
    </source>
</evidence>
<dbReference type="InterPro" id="IPR027417">
    <property type="entry name" value="P-loop_NTPase"/>
</dbReference>
<name>A0A285HRM6_9RHOB</name>
<gene>
    <name evidence="1" type="ORF">CVM39_13660</name>
    <name evidence="2" type="ORF">SAMN06297129_0425</name>
</gene>
<protein>
    <submittedName>
        <fullName evidence="1">Nodulation protein NodH</fullName>
    </submittedName>
</protein>
<dbReference type="RefSeq" id="WP_097144213.1">
    <property type="nucleotide sequence ID" value="NZ_OBEA01000001.1"/>
</dbReference>
<dbReference type="EMBL" id="PGTD01000017">
    <property type="protein sequence ID" value="PJE27626.1"/>
    <property type="molecule type" value="Genomic_DNA"/>
</dbReference>
<reference evidence="2 3" key="1">
    <citation type="submission" date="2017-09" db="EMBL/GenBank/DDBJ databases">
        <authorList>
            <person name="Ehlers B."/>
            <person name="Leendertz F.H."/>
        </authorList>
    </citation>
    <scope>NUCLEOTIDE SEQUENCE [LARGE SCALE GENOMIC DNA]</scope>
    <source>
        <strain evidence="2 3">CGMCC 1.12662</strain>
    </source>
</reference>
<dbReference type="SUPFAM" id="SSF52540">
    <property type="entry name" value="P-loop containing nucleoside triphosphate hydrolases"/>
    <property type="match status" value="1"/>
</dbReference>
<dbReference type="Proteomes" id="UP000231702">
    <property type="component" value="Unassembled WGS sequence"/>
</dbReference>
<dbReference type="AlphaFoldDB" id="A0A285HRM6"/>
<dbReference type="Proteomes" id="UP000231655">
    <property type="component" value="Unassembled WGS sequence"/>
</dbReference>
<organism evidence="2 3">
    <name type="scientific">Pseudooceanicola antarcticus</name>
    <dbReference type="NCBI Taxonomy" id="1247613"/>
    <lineage>
        <taxon>Bacteria</taxon>
        <taxon>Pseudomonadati</taxon>
        <taxon>Pseudomonadota</taxon>
        <taxon>Alphaproteobacteria</taxon>
        <taxon>Rhodobacterales</taxon>
        <taxon>Paracoccaceae</taxon>
        <taxon>Pseudooceanicola</taxon>
    </lineage>
</organism>
<proteinExistence type="predicted"/>
<dbReference type="OrthoDB" id="7802556at2"/>